<feature type="compositionally biased region" description="Basic and acidic residues" evidence="1">
    <location>
        <begin position="114"/>
        <end position="126"/>
    </location>
</feature>
<feature type="compositionally biased region" description="Basic and acidic residues" evidence="1">
    <location>
        <begin position="85"/>
        <end position="105"/>
    </location>
</feature>
<gene>
    <name evidence="2" type="ORF">C922_04809</name>
</gene>
<feature type="region of interest" description="Disordered" evidence="1">
    <location>
        <begin position="333"/>
        <end position="354"/>
    </location>
</feature>
<dbReference type="AlphaFoldDB" id="W6ZZS6"/>
<dbReference type="Proteomes" id="UP000030640">
    <property type="component" value="Unassembled WGS sequence"/>
</dbReference>
<feature type="region of interest" description="Disordered" evidence="1">
    <location>
        <begin position="1"/>
        <end position="133"/>
    </location>
</feature>
<evidence type="ECO:0000313" key="2">
    <source>
        <dbReference type="EMBL" id="EUD64773.1"/>
    </source>
</evidence>
<feature type="compositionally biased region" description="Low complexity" evidence="1">
    <location>
        <begin position="503"/>
        <end position="518"/>
    </location>
</feature>
<evidence type="ECO:0000313" key="3">
    <source>
        <dbReference type="Proteomes" id="UP000030640"/>
    </source>
</evidence>
<name>W6ZZS6_9APIC</name>
<feature type="compositionally biased region" description="Polar residues" evidence="1">
    <location>
        <begin position="474"/>
        <end position="485"/>
    </location>
</feature>
<organism evidence="2 3">
    <name type="scientific">Plasmodium inui San Antonio 1</name>
    <dbReference type="NCBI Taxonomy" id="1237626"/>
    <lineage>
        <taxon>Eukaryota</taxon>
        <taxon>Sar</taxon>
        <taxon>Alveolata</taxon>
        <taxon>Apicomplexa</taxon>
        <taxon>Aconoidasida</taxon>
        <taxon>Haemosporida</taxon>
        <taxon>Plasmodiidae</taxon>
        <taxon>Plasmodium</taxon>
        <taxon>Plasmodium (Plasmodium)</taxon>
    </lineage>
</organism>
<reference evidence="2 3" key="1">
    <citation type="submission" date="2013-02" db="EMBL/GenBank/DDBJ databases">
        <title>The Genome Sequence of Plasmodium inui San Antonio 1.</title>
        <authorList>
            <consortium name="The Broad Institute Genome Sequencing Platform"/>
            <consortium name="The Broad Institute Genome Sequencing Center for Infectious Disease"/>
            <person name="Neafsey D."/>
            <person name="Cheeseman I."/>
            <person name="Volkman S."/>
            <person name="Adams J."/>
            <person name="Walker B."/>
            <person name="Young S.K."/>
            <person name="Zeng Q."/>
            <person name="Gargeya S."/>
            <person name="Fitzgerald M."/>
            <person name="Haas B."/>
            <person name="Abouelleil A."/>
            <person name="Alvarado L."/>
            <person name="Arachchi H.M."/>
            <person name="Berlin A.M."/>
            <person name="Chapman S.B."/>
            <person name="Dewar J."/>
            <person name="Goldberg J."/>
            <person name="Griggs A."/>
            <person name="Gujja S."/>
            <person name="Hansen M."/>
            <person name="Howarth C."/>
            <person name="Imamovic A."/>
            <person name="Larimer J."/>
            <person name="McCowan C."/>
            <person name="Murphy C."/>
            <person name="Neiman D."/>
            <person name="Pearson M."/>
            <person name="Priest M."/>
            <person name="Roberts A."/>
            <person name="Saif S."/>
            <person name="Shea T."/>
            <person name="Sisk P."/>
            <person name="Sykes S."/>
            <person name="Wortman J."/>
            <person name="Nusbaum C."/>
            <person name="Birren B."/>
        </authorList>
    </citation>
    <scope>NUCLEOTIDE SEQUENCE [LARGE SCALE GENOMIC DNA]</scope>
    <source>
        <strain evidence="2 3">San Antonio 1</strain>
    </source>
</reference>
<dbReference type="OrthoDB" id="378901at2759"/>
<proteinExistence type="predicted"/>
<feature type="compositionally biased region" description="Low complexity" evidence="1">
    <location>
        <begin position="527"/>
        <end position="552"/>
    </location>
</feature>
<feature type="compositionally biased region" description="Basic and acidic residues" evidence="1">
    <location>
        <begin position="459"/>
        <end position="472"/>
    </location>
</feature>
<feature type="compositionally biased region" description="Low complexity" evidence="1">
    <location>
        <begin position="67"/>
        <end position="77"/>
    </location>
</feature>
<protein>
    <submittedName>
        <fullName evidence="2">Uncharacterized protein</fullName>
    </submittedName>
</protein>
<feature type="compositionally biased region" description="Polar residues" evidence="1">
    <location>
        <begin position="444"/>
        <end position="453"/>
    </location>
</feature>
<accession>W6ZZS6</accession>
<dbReference type="RefSeq" id="XP_008818609.1">
    <property type="nucleotide sequence ID" value="XM_008820387.1"/>
</dbReference>
<feature type="compositionally biased region" description="Basic and acidic residues" evidence="1">
    <location>
        <begin position="1"/>
        <end position="30"/>
    </location>
</feature>
<dbReference type="EMBL" id="KI965489">
    <property type="protein sequence ID" value="EUD64773.1"/>
    <property type="molecule type" value="Genomic_DNA"/>
</dbReference>
<sequence length="695" mass="76469">MEHKEIQNENNNKELVKEEQLKKEDQETKNAPETSEENEMPLVNSVSLGKHLLRGNSLKKGISVSVRGRAANAGANAKQAGSAWKKKDEKNNEEAGEEKEKKIDDESFPDLLESTEKIKSESSKDKDKKKKQLKDFKKGDEQFLNNNAGLEKMKIDGFPEKKKFGMNMFEGQKKNENNQRKWFEGSTDVNGGNNNVHNENKEQMVKNGYIMPGFKGKHMVGFRCFLKRGLQSPAPLPPTTLPQEENFFLENVEKKGGMQKRSSRMRQQMGQSQNIQMGQPLNMQMGQPPNMQMGQPLNMQMGQPLNMQMGQPLNMQMDQSMSMHMSQPMNMQMNFPMNNMLPNMQGNNSQQRNNQNSLISNLEGALERGGGLGGFGVGGGGVDQGNYRFASMATQNNQNKFNDNGGNMIRGNNFSRSGKNFANSNNNHMHNAEDMVGGKATNNAFGGQGNNVNHLKRSEKREDRNFRRKDIDTETNWRVASSANRNPGGGEADKMNTGGGMNSGDNNSGSGKNVRGYNNSGGGEGGVNMSSMTASGMTPNGMAPNGMNPNGMKDNFGNGKMANMNFQGATNMTGNNKNIFIKSNEEAENNSAFKGNLLNSKNEEKGNRAFKGGLINAGPNAQGSVMGNEMGGEGFGKMGNFGSANNSNQKFDFNKNSIGGNFGSGNKVMHSMDLRKARMREMRNMNEQNSKVNEG</sequence>
<dbReference type="VEuPathDB" id="PlasmoDB:C922_04809"/>
<keyword evidence="3" id="KW-1185">Reference proteome</keyword>
<dbReference type="GeneID" id="20040083"/>
<feature type="region of interest" description="Disordered" evidence="1">
    <location>
        <begin position="444"/>
        <end position="569"/>
    </location>
</feature>
<evidence type="ECO:0000256" key="1">
    <source>
        <dbReference type="SAM" id="MobiDB-lite"/>
    </source>
</evidence>